<dbReference type="PANTHER" id="PTHR12296">
    <property type="entry name" value="DENN DOMAIN-CONTAINING PROTEIN 4"/>
    <property type="match status" value="1"/>
</dbReference>
<dbReference type="PANTHER" id="PTHR12296:SF17">
    <property type="entry name" value="DENN DOMAIN-CONTAINING PROTEIN 4C"/>
    <property type="match status" value="1"/>
</dbReference>
<name>A0A7K6CLG9_PTIVI</name>
<dbReference type="Proteomes" id="UP000584880">
    <property type="component" value="Unassembled WGS sequence"/>
</dbReference>
<dbReference type="GO" id="GO:0032483">
    <property type="term" value="P:regulation of Rab protein signal transduction"/>
    <property type="evidence" value="ECO:0007669"/>
    <property type="project" value="TreeGrafter"/>
</dbReference>
<dbReference type="Pfam" id="PF03455">
    <property type="entry name" value="dDENN"/>
    <property type="match status" value="1"/>
</dbReference>
<feature type="region of interest" description="Disordered" evidence="1">
    <location>
        <begin position="516"/>
        <end position="542"/>
    </location>
</feature>
<feature type="compositionally biased region" description="Basic and acidic residues" evidence="1">
    <location>
        <begin position="809"/>
        <end position="818"/>
    </location>
</feature>
<sequence length="1462" mass="162193">LCFRSDDKKSTNWKQFPKKPCKSLLGTLKKLHPQLAAVHRKTQEGSAVEMTPIEADFSWQKKMTELEMEIQEAFLRFMASILKGYRTFLKPITQAPSNKATAADSLFDHQGFLKSRDRAYTKFYTHLTKTQIFSRFIEECSFVSDKDTGLAFFDDCIEKLFPDKGTEKGEKVDVDSVEDARLIELDESQKSEHTVFIMPPEPPADDGQERVPKYSYKNFPRLDLKLFDRPQELKLSFSRHPAGSSISNSPALMAKRTKQEIKTAHKLAKKYYVSPSQWAKCLFSHSYSLWFICLPAYVRVAHPKVKALQQAYDVLIKMRKTDVEPLDEASANQKKVVMQLCGLWGQPVQAVRVLFEMKNAGIQPNAVTYGYYNKAVLESSWPSSNRSGIFLWTKVRNVVHGTAQFRQCLKKSTQSSQVPVIPALRSPTGGSDGDMVSHGSVDSSNDANSGEHTLFVSDLVRLDSVDNHSSTGGQSDQGYRSKDELLRDDEDSLHATETQLEKNISSNAEDLIGEVSTEKSYEKQQLNTETPSPTDPPAWGNSIVKVPSGIFDSSARKSSGETVSSPLFITQDSVEDVVFGNVSPKKTSEKRQKRQKLFSERSCSFSSESKAGMLLKKGSLDLHSKEIAIMMGEDAKILTAALSGAKTSPCHMNKSHSFENITDQQVSGISGTWGCVTESDWDLEHGSSPVLEEPGEGQEHLENGRDENMTTVEDMNLEQSPESKNLKPESKDATAKRNSFYGVVKPIEREDVEVGSDPLSLLATDSMQPSYPEPAEKLVSPVAARNLADEIESYMNLKNPLGSKFPSMELHKPNKEAEASGTLGHSQERRSSLPLDPILPSPKSYEDRRSPSVSRSKTFTGRSKQQTHPQVQKERSSSLTGLGHSSPHGSLGTVVTTLSNLKLDNILSGPKLDVFKSRVKQAANVASKMWGVVTSAYSYSDDEEESHRPDCNFPVGFEDNILGDNLSSRIGIPGLITNELAQSTTSLGSSSSSGDVGRQHYSAGEVSFPKSMKVLDSEKSEQSSSHNTSLSSIFQNYAMEVLMSSCSQCRACGALVYDEEIMAGWTADDSNLNTTCPFCKSTFLPLLNIEFKDLRGSASFFLKQSTSGDSLQSGTLPLTTDPLEQKLLSSPAVADLISFSDQLQSSHTIAEETSSAAEQGDVAEEQTTDPRTMKTHANNPPKRGMSLTRSHSVGGPLQNIDLSQRPSHGISTVSLPNSLQEAVDPLIKRPNPAPVSVPYLSPLVLHKELESLLENEGEQVIHTSKFINQHPIIFWNLVWYFQRLDLPSNLPGLILTSEQCNDGVQLPLTSLAQDSKLVYIHLLWDNINLHQEPGEPLYISWRNLNSSEKRPSTLAEDQEATNTLLENIKLSIQHNDVTKPINLLLQKVKADVKRQRSFYREILFLSLVSLGRENIDIEVFDSEYRLALKKLPKEVLEKMQKIDAPPSSRVECCRKCFGAPLI</sequence>
<proteinExistence type="predicted"/>
<comment type="caution">
    <text evidence="3">The sequence shown here is derived from an EMBL/GenBank/DDBJ whole genome shotgun (WGS) entry which is preliminary data.</text>
</comment>
<feature type="region of interest" description="Disordered" evidence="1">
    <location>
        <begin position="805"/>
        <end position="891"/>
    </location>
</feature>
<organism evidence="3 4">
    <name type="scientific">Ptilonorhynchus violaceus</name>
    <name type="common">Satin bowerbird</name>
    <name type="synonym">Pyrrhocorax violaceus</name>
    <dbReference type="NCBI Taxonomy" id="28724"/>
    <lineage>
        <taxon>Eukaryota</taxon>
        <taxon>Metazoa</taxon>
        <taxon>Chordata</taxon>
        <taxon>Craniata</taxon>
        <taxon>Vertebrata</taxon>
        <taxon>Euteleostomi</taxon>
        <taxon>Archelosauria</taxon>
        <taxon>Archosauria</taxon>
        <taxon>Dinosauria</taxon>
        <taxon>Saurischia</taxon>
        <taxon>Theropoda</taxon>
        <taxon>Coelurosauria</taxon>
        <taxon>Aves</taxon>
        <taxon>Neognathae</taxon>
        <taxon>Neoaves</taxon>
        <taxon>Telluraves</taxon>
        <taxon>Australaves</taxon>
        <taxon>Passeriformes</taxon>
        <taxon>Ptilonorhynchidae</taxon>
        <taxon>Ptilonorhynchus</taxon>
    </lineage>
</organism>
<dbReference type="EMBL" id="VZRJ01013672">
    <property type="protein sequence ID" value="NWV15616.1"/>
    <property type="molecule type" value="Genomic_DNA"/>
</dbReference>
<feature type="compositionally biased region" description="Low complexity" evidence="1">
    <location>
        <begin position="832"/>
        <end position="843"/>
    </location>
</feature>
<keyword evidence="4" id="KW-1185">Reference proteome</keyword>
<feature type="compositionally biased region" description="Polar residues" evidence="1">
    <location>
        <begin position="1147"/>
        <end position="1157"/>
    </location>
</feature>
<feature type="compositionally biased region" description="Low complexity" evidence="1">
    <location>
        <begin position="877"/>
        <end position="891"/>
    </location>
</feature>
<feature type="domain" description="UDENN" evidence="2">
    <location>
        <begin position="1"/>
        <end position="149"/>
    </location>
</feature>
<evidence type="ECO:0000313" key="4">
    <source>
        <dbReference type="Proteomes" id="UP000584880"/>
    </source>
</evidence>
<dbReference type="GO" id="GO:0005085">
    <property type="term" value="F:guanyl-nucleotide exchange factor activity"/>
    <property type="evidence" value="ECO:0007669"/>
    <property type="project" value="UniProtKB-ARBA"/>
</dbReference>
<dbReference type="InterPro" id="IPR005112">
    <property type="entry name" value="dDENN_dom"/>
</dbReference>
<gene>
    <name evidence="3" type="primary">Dennd4c</name>
    <name evidence="3" type="ORF">PTIVIO_R14799</name>
</gene>
<feature type="compositionally biased region" description="Polar residues" evidence="1">
    <location>
        <begin position="523"/>
        <end position="532"/>
    </location>
</feature>
<evidence type="ECO:0000256" key="1">
    <source>
        <dbReference type="SAM" id="MobiDB-lite"/>
    </source>
</evidence>
<dbReference type="InterPro" id="IPR037516">
    <property type="entry name" value="Tripartite_DENN"/>
</dbReference>
<feature type="compositionally biased region" description="Polar residues" evidence="1">
    <location>
        <begin position="851"/>
        <end position="870"/>
    </location>
</feature>
<dbReference type="SMART" id="SM00801">
    <property type="entry name" value="dDENN"/>
    <property type="match status" value="1"/>
</dbReference>
<feature type="region of interest" description="Disordered" evidence="1">
    <location>
        <begin position="416"/>
        <end position="450"/>
    </location>
</feature>
<reference evidence="3 4" key="1">
    <citation type="submission" date="2019-09" db="EMBL/GenBank/DDBJ databases">
        <title>Bird 10,000 Genomes (B10K) Project - Family phase.</title>
        <authorList>
            <person name="Zhang G."/>
        </authorList>
    </citation>
    <scope>NUCLEOTIDE SEQUENCE [LARGE SCALE GENOMIC DNA]</scope>
    <source>
        <strain evidence="3">B10K-DU-012-10</strain>
        <tissue evidence="3">Blood</tissue>
    </source>
</reference>
<dbReference type="GO" id="GO:0031410">
    <property type="term" value="C:cytoplasmic vesicle"/>
    <property type="evidence" value="ECO:0007669"/>
    <property type="project" value="TreeGrafter"/>
</dbReference>
<dbReference type="InterPro" id="IPR051696">
    <property type="entry name" value="DENN_Domain_GEFs"/>
</dbReference>
<feature type="non-terminal residue" evidence="3">
    <location>
        <position position="1"/>
    </location>
</feature>
<feature type="region of interest" description="Disordered" evidence="1">
    <location>
        <begin position="683"/>
        <end position="708"/>
    </location>
</feature>
<feature type="compositionally biased region" description="Basic and acidic residues" evidence="1">
    <location>
        <begin position="697"/>
        <end position="708"/>
    </location>
</feature>
<evidence type="ECO:0000313" key="3">
    <source>
        <dbReference type="EMBL" id="NWV15616.1"/>
    </source>
</evidence>
<dbReference type="InterPro" id="IPR011990">
    <property type="entry name" value="TPR-like_helical_dom_sf"/>
</dbReference>
<accession>A0A7K6CLG9</accession>
<feature type="non-terminal residue" evidence="3">
    <location>
        <position position="1462"/>
    </location>
</feature>
<feature type="compositionally biased region" description="Polar residues" evidence="1">
    <location>
        <begin position="440"/>
        <end position="450"/>
    </location>
</feature>
<feature type="region of interest" description="Disordered" evidence="1">
    <location>
        <begin position="1147"/>
        <end position="1191"/>
    </location>
</feature>
<evidence type="ECO:0000259" key="2">
    <source>
        <dbReference type="PROSITE" id="PS50211"/>
    </source>
</evidence>
<dbReference type="Gene3D" id="1.25.40.10">
    <property type="entry name" value="Tetratricopeptide repeat domain"/>
    <property type="match status" value="1"/>
</dbReference>
<dbReference type="PROSITE" id="PS50211">
    <property type="entry name" value="DENN"/>
    <property type="match status" value="1"/>
</dbReference>
<protein>
    <submittedName>
        <fullName evidence="3">DEN4C protein</fullName>
    </submittedName>
</protein>